<dbReference type="HOGENOM" id="CLU_189570_0_0_1"/>
<dbReference type="AlphaFoldDB" id="W4KEW1"/>
<dbReference type="InParanoid" id="W4KEW1"/>
<keyword evidence="2" id="KW-1185">Reference proteome</keyword>
<dbReference type="EMBL" id="KI925456">
    <property type="protein sequence ID" value="ETW83606.1"/>
    <property type="molecule type" value="Genomic_DNA"/>
</dbReference>
<dbReference type="RefSeq" id="XP_009543383.1">
    <property type="nucleotide sequence ID" value="XM_009545088.1"/>
</dbReference>
<dbReference type="OrthoDB" id="5370359at2759"/>
<evidence type="ECO:0000313" key="1">
    <source>
        <dbReference type="EMBL" id="ETW83606.1"/>
    </source>
</evidence>
<dbReference type="KEGG" id="hir:HETIRDRAFT_312598"/>
<accession>W4KEW1</accession>
<gene>
    <name evidence="1" type="ORF">HETIRDRAFT_312598</name>
</gene>
<sequence>KPSCKIGTARFVYDGVCADHVVFGALMGLDSPPAWKMKKLPKDDFEDLFGAVVGSVRYDDLYITSQINIRWTAETGGVQNQWFIWKFTV</sequence>
<dbReference type="GeneID" id="20669970"/>
<proteinExistence type="predicted"/>
<evidence type="ECO:0000313" key="2">
    <source>
        <dbReference type="Proteomes" id="UP000030671"/>
    </source>
</evidence>
<name>W4KEW1_HETIT</name>
<feature type="non-terminal residue" evidence="1">
    <location>
        <position position="1"/>
    </location>
</feature>
<reference evidence="1 2" key="1">
    <citation type="journal article" date="2012" name="New Phytol.">
        <title>Insight into trade-off between wood decay and parasitism from the genome of a fungal forest pathogen.</title>
        <authorList>
            <person name="Olson A."/>
            <person name="Aerts A."/>
            <person name="Asiegbu F."/>
            <person name="Belbahri L."/>
            <person name="Bouzid O."/>
            <person name="Broberg A."/>
            <person name="Canback B."/>
            <person name="Coutinho P.M."/>
            <person name="Cullen D."/>
            <person name="Dalman K."/>
            <person name="Deflorio G."/>
            <person name="van Diepen L.T."/>
            <person name="Dunand C."/>
            <person name="Duplessis S."/>
            <person name="Durling M."/>
            <person name="Gonthier P."/>
            <person name="Grimwood J."/>
            <person name="Fossdal C.G."/>
            <person name="Hansson D."/>
            <person name="Henrissat B."/>
            <person name="Hietala A."/>
            <person name="Himmelstrand K."/>
            <person name="Hoffmeister D."/>
            <person name="Hogberg N."/>
            <person name="James T.Y."/>
            <person name="Karlsson M."/>
            <person name="Kohler A."/>
            <person name="Kues U."/>
            <person name="Lee Y.H."/>
            <person name="Lin Y.C."/>
            <person name="Lind M."/>
            <person name="Lindquist E."/>
            <person name="Lombard V."/>
            <person name="Lucas S."/>
            <person name="Lunden K."/>
            <person name="Morin E."/>
            <person name="Murat C."/>
            <person name="Park J."/>
            <person name="Raffaello T."/>
            <person name="Rouze P."/>
            <person name="Salamov A."/>
            <person name="Schmutz J."/>
            <person name="Solheim H."/>
            <person name="Stahlberg J."/>
            <person name="Velez H."/>
            <person name="de Vries R.P."/>
            <person name="Wiebenga A."/>
            <person name="Woodward S."/>
            <person name="Yakovlev I."/>
            <person name="Garbelotto M."/>
            <person name="Martin F."/>
            <person name="Grigoriev I.V."/>
            <person name="Stenlid J."/>
        </authorList>
    </citation>
    <scope>NUCLEOTIDE SEQUENCE [LARGE SCALE GENOMIC DNA]</scope>
    <source>
        <strain evidence="1 2">TC 32-1</strain>
    </source>
</reference>
<dbReference type="Proteomes" id="UP000030671">
    <property type="component" value="Unassembled WGS sequence"/>
</dbReference>
<protein>
    <submittedName>
        <fullName evidence="1">Uncharacterized protein</fullName>
    </submittedName>
</protein>
<organism evidence="1 2">
    <name type="scientific">Heterobasidion irregulare (strain TC 32-1)</name>
    <dbReference type="NCBI Taxonomy" id="747525"/>
    <lineage>
        <taxon>Eukaryota</taxon>
        <taxon>Fungi</taxon>
        <taxon>Dikarya</taxon>
        <taxon>Basidiomycota</taxon>
        <taxon>Agaricomycotina</taxon>
        <taxon>Agaricomycetes</taxon>
        <taxon>Russulales</taxon>
        <taxon>Bondarzewiaceae</taxon>
        <taxon>Heterobasidion</taxon>
        <taxon>Heterobasidion annosum species complex</taxon>
    </lineage>
</organism>